<reference evidence="1" key="1">
    <citation type="submission" date="2014-09" db="EMBL/GenBank/DDBJ databases">
        <title>Genome sequence of the luminous mushroom Mycena chlorophos for searching fungal bioluminescence genes.</title>
        <authorList>
            <person name="Tanaka Y."/>
            <person name="Kasuga D."/>
            <person name="Oba Y."/>
            <person name="Hase S."/>
            <person name="Sato K."/>
            <person name="Oba Y."/>
            <person name="Sakakibara Y."/>
        </authorList>
    </citation>
    <scope>NUCLEOTIDE SEQUENCE</scope>
</reference>
<evidence type="ECO:0000313" key="2">
    <source>
        <dbReference type="Proteomes" id="UP000815677"/>
    </source>
</evidence>
<sequence>MRIREGRLARARRDWFGGSRWLELAMEMMLDSVLERNAEVWGQWKPFGVDVRGVGCGERRAGGTALVRSREASETVLSVGVDGGGGSVGVCERLLARRPTNGDARRWRQWLPGWRRPERVVGTVW</sequence>
<dbReference type="Proteomes" id="UP000815677">
    <property type="component" value="Unassembled WGS sequence"/>
</dbReference>
<organism evidence="1 2">
    <name type="scientific">Mycena chlorophos</name>
    <name type="common">Agaric fungus</name>
    <name type="synonym">Agaricus chlorophos</name>
    <dbReference type="NCBI Taxonomy" id="658473"/>
    <lineage>
        <taxon>Eukaryota</taxon>
        <taxon>Fungi</taxon>
        <taxon>Dikarya</taxon>
        <taxon>Basidiomycota</taxon>
        <taxon>Agaricomycotina</taxon>
        <taxon>Agaricomycetes</taxon>
        <taxon>Agaricomycetidae</taxon>
        <taxon>Agaricales</taxon>
        <taxon>Marasmiineae</taxon>
        <taxon>Mycenaceae</taxon>
        <taxon>Mycena</taxon>
    </lineage>
</organism>
<keyword evidence="2" id="KW-1185">Reference proteome</keyword>
<name>A0ABQ0M0J4_MYCCL</name>
<dbReference type="EMBL" id="DF849347">
    <property type="protein sequence ID" value="GAT56854.1"/>
    <property type="molecule type" value="Genomic_DNA"/>
</dbReference>
<protein>
    <submittedName>
        <fullName evidence="1">Uncharacterized protein</fullName>
    </submittedName>
</protein>
<proteinExistence type="predicted"/>
<accession>A0ABQ0M0J4</accession>
<gene>
    <name evidence="1" type="ORF">MCHLO_13451</name>
</gene>
<evidence type="ECO:0000313" key="1">
    <source>
        <dbReference type="EMBL" id="GAT56854.1"/>
    </source>
</evidence>